<evidence type="ECO:0000313" key="3">
    <source>
        <dbReference type="Proteomes" id="UP000681722"/>
    </source>
</evidence>
<feature type="non-terminal residue" evidence="2">
    <location>
        <position position="92"/>
    </location>
</feature>
<reference evidence="2" key="1">
    <citation type="submission" date="2021-02" db="EMBL/GenBank/DDBJ databases">
        <authorList>
            <person name="Nowell W R."/>
        </authorList>
    </citation>
    <scope>NUCLEOTIDE SEQUENCE</scope>
</reference>
<accession>A0A8S3A6V1</accession>
<proteinExistence type="predicted"/>
<feature type="compositionally biased region" description="Low complexity" evidence="1">
    <location>
        <begin position="36"/>
        <end position="46"/>
    </location>
</feature>
<protein>
    <submittedName>
        <fullName evidence="2">Uncharacterized protein</fullName>
    </submittedName>
</protein>
<feature type="compositionally biased region" description="Basic and acidic residues" evidence="1">
    <location>
        <begin position="1"/>
        <end position="14"/>
    </location>
</feature>
<evidence type="ECO:0000256" key="1">
    <source>
        <dbReference type="SAM" id="MobiDB-lite"/>
    </source>
</evidence>
<evidence type="ECO:0000313" key="2">
    <source>
        <dbReference type="EMBL" id="CAF4700832.1"/>
    </source>
</evidence>
<feature type="compositionally biased region" description="Low complexity" evidence="1">
    <location>
        <begin position="55"/>
        <end position="64"/>
    </location>
</feature>
<organism evidence="2 3">
    <name type="scientific">Didymodactylos carnosus</name>
    <dbReference type="NCBI Taxonomy" id="1234261"/>
    <lineage>
        <taxon>Eukaryota</taxon>
        <taxon>Metazoa</taxon>
        <taxon>Spiralia</taxon>
        <taxon>Gnathifera</taxon>
        <taxon>Rotifera</taxon>
        <taxon>Eurotatoria</taxon>
        <taxon>Bdelloidea</taxon>
        <taxon>Philodinida</taxon>
        <taxon>Philodinidae</taxon>
        <taxon>Didymodactylos</taxon>
    </lineage>
</organism>
<comment type="caution">
    <text evidence="2">The sequence shown here is derived from an EMBL/GenBank/DDBJ whole genome shotgun (WGS) entry which is preliminary data.</text>
</comment>
<dbReference type="Proteomes" id="UP000681722">
    <property type="component" value="Unassembled WGS sequence"/>
</dbReference>
<sequence length="92" mass="9758">MTSEKSQVDDKESGLPDEAALATPSPIEERKKPDTLLDQTVITTTTDAEDEPKAAAELTTTAPTEESKKPQGMTAETSQVQDKQAGLPDEAA</sequence>
<dbReference type="AlphaFoldDB" id="A0A8S3A6V1"/>
<dbReference type="EMBL" id="CAJOBC010162375">
    <property type="protein sequence ID" value="CAF4700832.1"/>
    <property type="molecule type" value="Genomic_DNA"/>
</dbReference>
<gene>
    <name evidence="2" type="ORF">SRO942_LOCUS51410</name>
</gene>
<name>A0A8S3A6V1_9BILA</name>
<feature type="region of interest" description="Disordered" evidence="1">
    <location>
        <begin position="1"/>
        <end position="92"/>
    </location>
</feature>